<dbReference type="EMBL" id="JADCNL010000003">
    <property type="protein sequence ID" value="KAG0488032.1"/>
    <property type="molecule type" value="Genomic_DNA"/>
</dbReference>
<dbReference type="Gene3D" id="1.10.238.10">
    <property type="entry name" value="EF-hand"/>
    <property type="match status" value="2"/>
</dbReference>
<proteinExistence type="predicted"/>
<dbReference type="SMART" id="SM00054">
    <property type="entry name" value="EFh"/>
    <property type="match status" value="2"/>
</dbReference>
<dbReference type="InterPro" id="IPR011990">
    <property type="entry name" value="TPR-like_helical_dom_sf"/>
</dbReference>
<dbReference type="SUPFAM" id="SSF48452">
    <property type="entry name" value="TPR-like"/>
    <property type="match status" value="1"/>
</dbReference>
<evidence type="ECO:0000256" key="1">
    <source>
        <dbReference type="PROSITE-ProRule" id="PRU00339"/>
    </source>
</evidence>
<protein>
    <recommendedName>
        <fullName evidence="2">EF-hand domain-containing protein</fullName>
    </recommendedName>
</protein>
<dbReference type="SUPFAM" id="SSF47473">
    <property type="entry name" value="EF-hand"/>
    <property type="match status" value="2"/>
</dbReference>
<dbReference type="GO" id="GO:0005509">
    <property type="term" value="F:calcium ion binding"/>
    <property type="evidence" value="ECO:0007669"/>
    <property type="project" value="InterPro"/>
</dbReference>
<dbReference type="PROSITE" id="PS50293">
    <property type="entry name" value="TPR_REGION"/>
    <property type="match status" value="1"/>
</dbReference>
<dbReference type="InterPro" id="IPR011992">
    <property type="entry name" value="EF-hand-dom_pair"/>
</dbReference>
<sequence>MASSRRSGAATQTRREKVRWIFERFDVNRDGGLNRSEMADLVAAVNATLQFNPDQVSSVVDEVFRSYSDYIPDPVSGLSLAGLLQTYADGAGDLDKDFADISLHHPYAINALANPSLHPRYAPAWLSSPNHGVTRESTWKIVEDLEIAIRSKIKGFASKVSSKDMDGFSDAGWWTELGMESEKNGGFSFNEKSSEFRAFLRELKEIRAKVDGFPMVEEVFDGHLAIGRTLFERRLFSEALESFSRSSELRPLDVRPRYRMGNTLWSLGRLKEAKDSLFAALHLAEADSLQWPALLPQIHVNLGIVMESEGLVINACEHYREAAILFPSHYRALKLLGSALLGVGELEQAQKALEEAILLKPDYPEALCDLGCVFYAMKEEEKAILAFQRAIDLKPDHLDALYNLGSLFLNAARHHRAAEMFGRVVAISPDHWKAQLNRGISLFGAGEWDESKKDLSEALKLTNRIELYEAIQSLKQTRKKKKPYKMCMNWVQVDAAKFKRTDEGTTDRKSLADVLWIREIQKATKLGRCDVSLLKKEMDSHDFAASFSDGTVRKTELEILLLKLLHFLKPVAFRDVIRAFEEKIWRAMDANGSGRIHLPMFFAIVAPLCGGSPENRKRVAFDALSWQPSKHVLPPHLPRSHLQAYMKHLRNVYFPSREVTDPMEVQAGEGERTVISLVEFLELFDDRDRGFGVMGTLLKLERGERVQNSRHSCRACRCRINSIAFKEMKAGFSLCTECYIECKVPLAFEGEEEYRFKES</sequence>
<feature type="repeat" description="TPR" evidence="1">
    <location>
        <begin position="330"/>
        <end position="363"/>
    </location>
</feature>
<gene>
    <name evidence="3" type="ORF">HPP92_006843</name>
</gene>
<name>A0A835V789_VANPL</name>
<feature type="repeat" description="TPR" evidence="1">
    <location>
        <begin position="398"/>
        <end position="431"/>
    </location>
</feature>
<dbReference type="PANTHER" id="PTHR45081">
    <property type="entry name" value="EF HAND FAMILY PROTEIN, PUTATIVE, EXPRESSED-RELATED"/>
    <property type="match status" value="1"/>
</dbReference>
<dbReference type="InterPro" id="IPR002048">
    <property type="entry name" value="EF_hand_dom"/>
</dbReference>
<feature type="repeat" description="TPR" evidence="1">
    <location>
        <begin position="364"/>
        <end position="397"/>
    </location>
</feature>
<keyword evidence="1" id="KW-0802">TPR repeat</keyword>
<dbReference type="AlphaFoldDB" id="A0A835V789"/>
<dbReference type="Proteomes" id="UP000636800">
    <property type="component" value="Chromosome 3"/>
</dbReference>
<evidence type="ECO:0000313" key="4">
    <source>
        <dbReference type="Proteomes" id="UP000636800"/>
    </source>
</evidence>
<evidence type="ECO:0000313" key="3">
    <source>
        <dbReference type="EMBL" id="KAG0488032.1"/>
    </source>
</evidence>
<keyword evidence="4" id="KW-1185">Reference proteome</keyword>
<dbReference type="GO" id="GO:0005886">
    <property type="term" value="C:plasma membrane"/>
    <property type="evidence" value="ECO:0007669"/>
    <property type="project" value="TreeGrafter"/>
</dbReference>
<feature type="repeat" description="TPR" evidence="1">
    <location>
        <begin position="220"/>
        <end position="253"/>
    </location>
</feature>
<dbReference type="PANTHER" id="PTHR45081:SF1">
    <property type="entry name" value="EF HAND FAMILY PROTEIN, PUTATIVE, EXPRESSED-RELATED"/>
    <property type="match status" value="1"/>
</dbReference>
<reference evidence="3 4" key="1">
    <citation type="journal article" date="2020" name="Nat. Food">
        <title>A phased Vanilla planifolia genome enables genetic improvement of flavour and production.</title>
        <authorList>
            <person name="Hasing T."/>
            <person name="Tang H."/>
            <person name="Brym M."/>
            <person name="Khazi F."/>
            <person name="Huang T."/>
            <person name="Chambers A.H."/>
        </authorList>
    </citation>
    <scope>NUCLEOTIDE SEQUENCE [LARGE SCALE GENOMIC DNA]</scope>
    <source>
        <tissue evidence="3">Leaf</tissue>
    </source>
</reference>
<organism evidence="3 4">
    <name type="scientific">Vanilla planifolia</name>
    <name type="common">Vanilla</name>
    <dbReference type="NCBI Taxonomy" id="51239"/>
    <lineage>
        <taxon>Eukaryota</taxon>
        <taxon>Viridiplantae</taxon>
        <taxon>Streptophyta</taxon>
        <taxon>Embryophyta</taxon>
        <taxon>Tracheophyta</taxon>
        <taxon>Spermatophyta</taxon>
        <taxon>Magnoliopsida</taxon>
        <taxon>Liliopsida</taxon>
        <taxon>Asparagales</taxon>
        <taxon>Orchidaceae</taxon>
        <taxon>Vanilloideae</taxon>
        <taxon>Vanilleae</taxon>
        <taxon>Vanilla</taxon>
    </lineage>
</organism>
<accession>A0A835V789</accession>
<dbReference type="SMART" id="SM00028">
    <property type="entry name" value="TPR"/>
    <property type="match status" value="7"/>
</dbReference>
<dbReference type="InterPro" id="IPR019734">
    <property type="entry name" value="TPR_rpt"/>
</dbReference>
<dbReference type="PROSITE" id="PS50005">
    <property type="entry name" value="TPR"/>
    <property type="match status" value="4"/>
</dbReference>
<comment type="caution">
    <text evidence="3">The sequence shown here is derived from an EMBL/GenBank/DDBJ whole genome shotgun (WGS) entry which is preliminary data.</text>
</comment>
<dbReference type="PROSITE" id="PS50222">
    <property type="entry name" value="EF_HAND_2"/>
    <property type="match status" value="1"/>
</dbReference>
<dbReference type="Gene3D" id="1.25.40.10">
    <property type="entry name" value="Tetratricopeptide repeat domain"/>
    <property type="match status" value="3"/>
</dbReference>
<dbReference type="Pfam" id="PF13432">
    <property type="entry name" value="TPR_16"/>
    <property type="match status" value="2"/>
</dbReference>
<feature type="domain" description="EF-hand" evidence="2">
    <location>
        <begin position="13"/>
        <end position="48"/>
    </location>
</feature>
<evidence type="ECO:0000259" key="2">
    <source>
        <dbReference type="PROSITE" id="PS50222"/>
    </source>
</evidence>